<evidence type="ECO:0000256" key="1">
    <source>
        <dbReference type="ARBA" id="ARBA00023054"/>
    </source>
</evidence>
<feature type="domain" description="Dynein heavy chain region D6 P-loop" evidence="3">
    <location>
        <begin position="4165"/>
        <end position="4262"/>
    </location>
</feature>
<dbReference type="Gene3D" id="1.20.920.30">
    <property type="match status" value="1"/>
</dbReference>
<keyword evidence="1" id="KW-0175">Coiled coil</keyword>
<dbReference type="Proteomes" id="UP001632037">
    <property type="component" value="Unassembled WGS sequence"/>
</dbReference>
<dbReference type="Gene3D" id="1.10.287.2620">
    <property type="match status" value="1"/>
</dbReference>
<proteinExistence type="predicted"/>
<dbReference type="InterPro" id="IPR024317">
    <property type="entry name" value="Dynein_heavy_chain_D4_dom"/>
</dbReference>
<feature type="domain" description="Dynein heavy chain AAA 5 extension" evidence="9">
    <location>
        <begin position="2214"/>
        <end position="2378"/>
    </location>
</feature>
<dbReference type="EMBL" id="JBIMZQ010000002">
    <property type="protein sequence ID" value="KAL3673466.1"/>
    <property type="molecule type" value="Genomic_DNA"/>
</dbReference>
<dbReference type="InterPro" id="IPR026983">
    <property type="entry name" value="DHC"/>
</dbReference>
<feature type="domain" description="Dynein heavy chain hydrolytic ATP-binding dynein motor region" evidence="5">
    <location>
        <begin position="1622"/>
        <end position="1831"/>
    </location>
</feature>
<evidence type="ECO:0000259" key="8">
    <source>
        <dbReference type="Pfam" id="PF12781"/>
    </source>
</evidence>
<dbReference type="PANTHER" id="PTHR45703">
    <property type="entry name" value="DYNEIN HEAVY CHAIN"/>
    <property type="match status" value="1"/>
</dbReference>
<dbReference type="Pfam" id="PF12774">
    <property type="entry name" value="AAA_6"/>
    <property type="match status" value="1"/>
</dbReference>
<evidence type="ECO:0000259" key="3">
    <source>
        <dbReference type="Pfam" id="PF03028"/>
    </source>
</evidence>
<dbReference type="InterPro" id="IPR004273">
    <property type="entry name" value="Dynein_heavy_D6_P-loop"/>
</dbReference>
<feature type="compositionally biased region" description="Basic residues" evidence="2">
    <location>
        <begin position="475"/>
        <end position="484"/>
    </location>
</feature>
<evidence type="ECO:0000259" key="5">
    <source>
        <dbReference type="Pfam" id="PF12774"/>
    </source>
</evidence>
<evidence type="ECO:0008006" key="12">
    <source>
        <dbReference type="Google" id="ProtNLM"/>
    </source>
</evidence>
<dbReference type="Gene3D" id="1.20.920.20">
    <property type="match status" value="1"/>
</dbReference>
<dbReference type="Gene3D" id="3.20.180.20">
    <property type="entry name" value="Dynein heavy chain, N-terminal domain 2"/>
    <property type="match status" value="1"/>
</dbReference>
<dbReference type="InterPro" id="IPR035706">
    <property type="entry name" value="AAA_9"/>
</dbReference>
<sequence length="4621" mass="517701">MEVPASIPGFGTFYVRVQSLGIRIILFEPEKQFLSKYYVQVDSEVADPALVATLPSSMASSESSAAGRNRAASLVGLGEVFAFSFVEMASCCGSSMDSTRAQEWLNVVIHKLGSAMGHGGRIELNIGAGVIVCVDGVIQRHLLPRDSRPTPRFEYEVRTGESVVKRNLRAQAALQTTNSPKAKYSFLSGSTFASSIQLNPVLDRSKDAPDFSFGHPNPRPPASSFAPIGLDARSSPRSKQLQKRFHRTASPRASRLNISSTSVVEEDPVNDASLSMKEPSPIPQLFDFLSRTLCVEPDLNVSSLVPSNRIGSNFTETAAYLTTEKAARGLVFVDKPTTVKSIRQRDGGAHESTSEQRYFEYLSDDKLIDRRYLTPLSTDLETRVVAAAVKYIVGSSTVHIEKVMEVAHQEFVDNYYASAKKAILNYLLMRAASRERLGISHGIPVHALLPSKWKWGSSDGPNGCITDLKALVSRPRGRSTHPKSTKIPQKPDASCSESKAERRKRIQLKLTSLLVLSNPQVRALRYMWHDFHSSVALVDLPSAQSLSEAIEPMDIIAFERAQLAFSTKMKTFMMENWYHKTKMMFESAIRAETFSIHTSEAVVSFRLRHLFDTVAAVMSLQIRSLIIKSIEAYVNFFEQFGDFHEDNQESSSQLRVQDRPKYSGLLTTLVLNDGQIKFRDPLVDIPSRLLNVLHNIPKLFYNLGRIETQFDEPILLPTTCSPFMWNVASQEDDIVVATIRIRSIIERNLAHLRSLQSDYDVFALTHRYVNSVDCFHLEENGEVESYRAEMERVQATAMQLAIDNRHSQHLGLFSVDCRFVNTKLHTELGQWTIRLLQAFEQRTGRMNAELRQQYKEIAARLAKKPLDLYELVDAEAFVQCLKATTLQELQDKGNVIKQRLRFLLFERENIHVGHITIDSSESGKDEHGNEASLAGFRLSTDILSSTAKTVKWRSHIAQLLMESEALLVNERARIEAMFIAKRSRFQAEIEEFEGEVRGFAKKGDLRHAPTYVVQLAKMQDNLFIFRQAMGTIVKEEEKLMWKPTDFGKLDDIAEEMAPYERLWKTVREFREMNSRWLRGNVFELPGKEGLQTLQQMLTVVANVASVLLLNSAAAAITAETVRKQMTDFRENVRLIVAIQNPAMKERHMKAVSALIGLDFSSDEAVTLLKLLENGAFELVNNIVDISSNATQEQQIERALDEMKDEWDTTSFQLVSSKHPFTSGSVLAPFMATDGVDSDVWGVVLDKTCAERIVSLMEDHLLRLQTLSCMVHAGPFLEDIVLWQAFASQTGQMVELLLLIEQLWRKLTPLFAAGIVETESNESQFFGQAAQLYRSTHATILHQPACKAYFPSGSSTEARVSPTAVLNADLNQCRELLETVRAGVRVGFETKRSSFTRFYFLSDTELVTALALANFPGDSTLWKALSRCFPGISSVQINSSNEITALLSSSGEPFPLGSPIVTMDTPMPTWLAKLETSMATILHASIRAACSDLPRKEFRKWCLIWPEQSLVAAIQIGWTLESEQAYQNVNQRKAWTEITNSISQNLDAVRKEIRVASYPHAKTALGNVILLLTQLRDVSSRVLANIATSSRCSPSVTWTAQPRFYFIDSALSVTMMTSSYLPYGLEYLGNGTPGILVTPLTLRCFHAIAQAASTMAKGACLQGEAGTGKSTICYQLARLCGRLYVTFQCGSRKLCFDDLVNFIKATAASGAWLCVDNLQLLDSTKISLLALLCSQVMTSLAARHAQCSLVGDKIRLRRGALLLLTRTTGSRSSASVLNDASSLQSAGFFFRPIVVQCPDIEKLVEFELQCGRFAHATELAKLVTVALTAFQRGFQLLQSSDSVTVLGPGKGDLRQVKSIVRRAMELNSLEKEHRRRTRKSILITPDVDETEDVSAMEEAPPTDATSEALVQREEEKMEYHNVCLALRERLASVVPSAHLHLVDAIIRDFNAHALGRDLLVANSMMRASRGSSMRSSSRLGIMTRQSLEDEVESYVRISESSWKLFGVEFGLKVVQLLQTLRHSHAVVLSGDVQAGKTSLCASLSRSLTHISKRKAADRGSVARGMVFGAVDSDAELAVPTRCVFVCPRALRCGQLIDLTADRQSQSVFAKLLKEAKTFYKMDKGTNTWIVFDGDLDASWSEQILYTVGDLQDEMPGHKKGLQLSSGKFFGIPAFVRIIVETTTLTNASPTFISRVGTVHRRTEFEGYAEAIFSVLDTLVAETVPASVKFVRTNFQSLWGGRQDVERVGWMFALFYSALKHSWEKFCSLTSEKQRRTAVYCFFLQALVWGIGSTSSSLERQKFHLFLYDLILRGPNNEQSTLKRLVTLFFPAGTLIGSSSSIAGAKTNGVASGGSTSGKRTIYEFGFSVDFGSKWLPWTEYYTRWKQKLTGSASLIAANASGPSAFSIVVPTTTTSAAICLSGQLLLANYPTLLCGPRDCGKTRSSYLWLLLSEALSRIPAVPPAVPSPSDSSKLEEFDTQAQELETSTSEDSTGAKKIYAGYYTRASDVLLHFETILQHIRIERQETSKRAADSHSTTRLDGPASCGGKRTVYVFVDDVHCFDLNRRMDSATELLRILAEHQTVVDPTTNVLTPCPNVLPFGTLQTPAPETELSQARSYDLERLVRRFVPVPLQPFSDSDLISICESFPAAALVGNEPPATSSSVTAAATALLKEAEQLQSTLIKASLKVFRVMASCKEFTIVPKDATFNPIKFHYSLRSAQLFQLVETICCEIRPTWTLTEKPSLTRLWCHESVREFGDFIVDPKDSVAFHRRVLDIALTSFGVADEGFFPAQWEKSVLQNPTITQNWIANDLNFAFIGENVGAYRNGYHEISEMAKVEAVMERNMKAMLHTDTNSLKSGKTLEIILCSYVIKLILRMTRLLRMNKRAVIFLGASGRKLVTITRLACFICKKAPSVYRISATVSEEVSHDNTWCSAFRAAMLKSAHTRDSSEVLIVKDCYLAPGSPIYQILDQFLGGYNLLPDVITYEDLDEEILSILRESAQQERNPPPSESVTSNLHRPSVLRSKSSILDHFFNLVRQNLQIVLVFSPPSRSAENLDNALWAPILWRFPNISKVCNVNYAGAIPVNSMITMARKCLTESSLTQEFSQLSEAAVQVYNTSRQFLESDNDQENGINASVSPFMTVDPAMLVDHVALFAAHFDRLERSVSSSLIRYKAGLEFIDETAKILETEQTQAELLLPEVQYKTEFRRRMSGSIEREKMTADKLTRGLELATILVTTQRERLATVTQEYQDLISDSRREFDLMKGTLQVYYEAFDCEDLDDDRDGKNSNKTDEKQKNSDDLVKKNAIEESSDCGEGVNEADEATFRLHKRIIDFTSLERIPSSIYQLSECLGVILGIEPVEGRDEMDPDEVIMNYWKNVALQIETGEFWEKLMAFDVPNNSTEKMVSTLLPICRSPDFNKDLFASVHEVAGVLSEWVLKCIAFARDFILAGPKYDQLHREQEQLKQAEAQVIKSKMDIYDQSASSRQTNELHDVSEMERQRADERLQNTTSLLHLTSAAWKVLSFTREKWRRKLEFYTEFATHWKGDLLLATATITYASCLTRPLRLQLYQQWVEAVEDCLVIPSPSRRCLHDVFLVREVDISRMKVTGLPANDESALENAVIALHCYRPPLLIDPYGVATDWLKSHLSSQKLAVISASNTSTNREVWRAVELSIKLETPLILADICKERMESLYSFVNAKRRSLFDAVNLDRNRTSDGYRCWYLPAEETTVEPSILKFYSDACRVFFTYTDSEALPEWLAGYLSQLTVIQFEMTASFVEQQAVKKLLEAQGRLRELTEIRTLENEMIICDEQTSGLEEELLDFFSTEKAEHVYSDSSKALRIVANRSSAHTLESTKAESRDKVHFHWSSLTNYTAVAKRCLDAVWALREFNIVVHVTDTFAVKMFPLSGIWRLLVCAGETCSKADGNLEVVMACFTNYLQQSVEMNLRDEDRLLFRFLLAFQIWQRRMEEEEALVEMEALDSRRASDGEMLGRLVALVSCKTDRSDHDTCRPTLKSLLALRAKGMKAADWSAICYLAEASEYLRQFISRMEILEDGKTAWKALLNLGTRSSADWEVPAPLDAFTRMCIVSAIYPHRLMSEIEAFAGRELQRIHTAPSNVVMAEANTPTLPTVVATLAHTAMAQKPDRHRDLFYMWQLFSSSRAPLVVFCPPSGDFMDAVTNVASRAGATMDTSYTIQLLLAEEGDFRIILLQAMEKGHWVVLPNLQTSQERFLQLSRIYESLEDGRAHSDFRLWISITNGHSDAQGMQQVDFDALRMSKIAIQREWGGGFLSLKRSLHHTFAILKHELEELTFASTVTTHPSAVSTGSAILSGGEERCLKQLGVFHALVSCRDHFAFGEWKSEGEFGDAELCAVIRSLVTLRLEATTFTTEVPSPLRHPEPGMWTEMTLRGIISSVYIPRLNPHDQLLVESCLDFVLYAWTIGTDDTQHHSTGIAAQMALPEAVFLIEKLATIPWGSIISAIPDLWISESCGPPILTEVLAGGMVQTEGVLLWDPQNIRKDRQKKFTSQLAVLAAHRGCQIPAKVLSSPLSSNLEVLSMLEHMADFRDYLGSIILPSWSGEFEYRKPLVALVNREREMLDQIRTAVLRDIERLELVS</sequence>
<evidence type="ECO:0000256" key="2">
    <source>
        <dbReference type="SAM" id="MobiDB-lite"/>
    </source>
</evidence>
<dbReference type="PANTHER" id="PTHR45703:SF36">
    <property type="entry name" value="DYNEIN HEAVY CHAIN, CYTOPLASMIC"/>
    <property type="match status" value="1"/>
</dbReference>
<feature type="region of interest" description="Disordered" evidence="2">
    <location>
        <begin position="207"/>
        <end position="252"/>
    </location>
</feature>
<dbReference type="SUPFAM" id="SSF52540">
    <property type="entry name" value="P-loop containing nucleoside triphosphate hydrolases"/>
    <property type="match status" value="1"/>
</dbReference>
<feature type="domain" description="Dynein heavy chain ATP-binding dynein motor region" evidence="8">
    <location>
        <begin position="3609"/>
        <end position="3699"/>
    </location>
</feature>
<gene>
    <name evidence="10" type="ORF">V7S43_001176</name>
</gene>
<accession>A0ABD3G6C0</accession>
<dbReference type="Gene3D" id="3.40.50.300">
    <property type="entry name" value="P-loop containing nucleotide triphosphate hydrolases"/>
    <property type="match status" value="6"/>
</dbReference>
<comment type="caution">
    <text evidence="10">The sequence shown here is derived from an EMBL/GenBank/DDBJ whole genome shotgun (WGS) entry which is preliminary data.</text>
</comment>
<evidence type="ECO:0000259" key="6">
    <source>
        <dbReference type="Pfam" id="PF12777"/>
    </source>
</evidence>
<feature type="domain" description="Dynein heavy chain coiled coil stalk" evidence="6">
    <location>
        <begin position="3388"/>
        <end position="3575"/>
    </location>
</feature>
<protein>
    <recommendedName>
        <fullName evidence="12">Dynein heavy chain</fullName>
    </recommendedName>
</protein>
<dbReference type="Pfam" id="PF12777">
    <property type="entry name" value="MT"/>
    <property type="match status" value="1"/>
</dbReference>
<evidence type="ECO:0000259" key="9">
    <source>
        <dbReference type="Pfam" id="PF17852"/>
    </source>
</evidence>
<dbReference type="Pfam" id="PF12780">
    <property type="entry name" value="AAA_8"/>
    <property type="match status" value="1"/>
</dbReference>
<dbReference type="InterPro" id="IPR041466">
    <property type="entry name" value="Dynein_AAA5_ext"/>
</dbReference>
<dbReference type="Pfam" id="PF03028">
    <property type="entry name" value="Dynein_heavy"/>
    <property type="match status" value="1"/>
</dbReference>
<evidence type="ECO:0000313" key="11">
    <source>
        <dbReference type="Proteomes" id="UP001632037"/>
    </source>
</evidence>
<feature type="region of interest" description="Disordered" evidence="2">
    <location>
        <begin position="2460"/>
        <end position="2489"/>
    </location>
</feature>
<feature type="domain" description="Dynein heavy chain AAA module D4" evidence="7">
    <location>
        <begin position="2863"/>
        <end position="3124"/>
    </location>
</feature>
<dbReference type="Gene3D" id="1.20.140.100">
    <property type="entry name" value="Dynein heavy chain, N-terminal domain 2"/>
    <property type="match status" value="1"/>
</dbReference>
<keyword evidence="11" id="KW-1185">Reference proteome</keyword>
<dbReference type="Gene3D" id="1.20.58.1120">
    <property type="match status" value="1"/>
</dbReference>
<evidence type="ECO:0000259" key="4">
    <source>
        <dbReference type="Pfam" id="PF08393"/>
    </source>
</evidence>
<feature type="compositionally biased region" description="Basic residues" evidence="2">
    <location>
        <begin position="240"/>
        <end position="249"/>
    </location>
</feature>
<dbReference type="Pfam" id="PF12781">
    <property type="entry name" value="AAA_9"/>
    <property type="match status" value="1"/>
</dbReference>
<name>A0ABD3G6C0_9STRA</name>
<dbReference type="InterPro" id="IPR027417">
    <property type="entry name" value="P-loop_NTPase"/>
</dbReference>
<evidence type="ECO:0000259" key="7">
    <source>
        <dbReference type="Pfam" id="PF12780"/>
    </source>
</evidence>
<feature type="domain" description="Dynein heavy chain linker" evidence="4">
    <location>
        <begin position="1049"/>
        <end position="1487"/>
    </location>
</feature>
<dbReference type="InterPro" id="IPR042222">
    <property type="entry name" value="Dynein_2_N"/>
</dbReference>
<dbReference type="InterPro" id="IPR042228">
    <property type="entry name" value="Dynein_linker_3"/>
</dbReference>
<dbReference type="Pfam" id="PF17852">
    <property type="entry name" value="Dynein_AAA_lid"/>
    <property type="match status" value="1"/>
</dbReference>
<organism evidence="10 11">
    <name type="scientific">Phytophthora oleae</name>
    <dbReference type="NCBI Taxonomy" id="2107226"/>
    <lineage>
        <taxon>Eukaryota</taxon>
        <taxon>Sar</taxon>
        <taxon>Stramenopiles</taxon>
        <taxon>Oomycota</taxon>
        <taxon>Peronosporomycetes</taxon>
        <taxon>Peronosporales</taxon>
        <taxon>Peronosporaceae</taxon>
        <taxon>Phytophthora</taxon>
    </lineage>
</organism>
<evidence type="ECO:0000313" key="10">
    <source>
        <dbReference type="EMBL" id="KAL3673466.1"/>
    </source>
</evidence>
<feature type="region of interest" description="Disordered" evidence="2">
    <location>
        <begin position="474"/>
        <end position="500"/>
    </location>
</feature>
<dbReference type="Pfam" id="PF08393">
    <property type="entry name" value="DHC_N2"/>
    <property type="match status" value="1"/>
</dbReference>
<reference evidence="10 11" key="1">
    <citation type="submission" date="2024-09" db="EMBL/GenBank/DDBJ databases">
        <title>Genome sequencing and assembly of Phytophthora oleae, isolate VK10A, causative agent of rot of olive drupes.</title>
        <authorList>
            <person name="Conti Taguali S."/>
            <person name="Riolo M."/>
            <person name="La Spada F."/>
            <person name="Cacciola S.O."/>
            <person name="Dionisio G."/>
        </authorList>
    </citation>
    <scope>NUCLEOTIDE SEQUENCE [LARGE SCALE GENOMIC DNA]</scope>
    <source>
        <strain evidence="10 11">VK10A</strain>
    </source>
</reference>
<feature type="compositionally biased region" description="Polar residues" evidence="2">
    <location>
        <begin position="2478"/>
        <end position="2489"/>
    </location>
</feature>
<dbReference type="InterPro" id="IPR035699">
    <property type="entry name" value="AAA_6"/>
</dbReference>
<dbReference type="InterPro" id="IPR013602">
    <property type="entry name" value="Dynein_heavy_linker"/>
</dbReference>
<dbReference type="InterPro" id="IPR024743">
    <property type="entry name" value="Dynein_HC_stalk"/>
</dbReference>